<dbReference type="RefSeq" id="WP_304377446.1">
    <property type="nucleotide sequence ID" value="NZ_JAUOZU010000012.1"/>
</dbReference>
<name>A0ABT8YPQ7_9HYPH</name>
<evidence type="ECO:0000313" key="3">
    <source>
        <dbReference type="Proteomes" id="UP001174932"/>
    </source>
</evidence>
<comment type="caution">
    <text evidence="2">The sequence shown here is derived from an EMBL/GenBank/DDBJ whole genome shotgun (WGS) entry which is preliminary data.</text>
</comment>
<protein>
    <submittedName>
        <fullName evidence="2">Uncharacterized protein</fullName>
    </submittedName>
</protein>
<keyword evidence="3" id="KW-1185">Reference proteome</keyword>
<reference evidence="2" key="2">
    <citation type="submission" date="2023-07" db="EMBL/GenBank/DDBJ databases">
        <authorList>
            <person name="Shen H."/>
        </authorList>
    </citation>
    <scope>NUCLEOTIDE SEQUENCE</scope>
    <source>
        <strain evidence="2">TNR-22</strain>
    </source>
</reference>
<dbReference type="EMBL" id="JAUOZU010000012">
    <property type="protein sequence ID" value="MDO6965511.1"/>
    <property type="molecule type" value="Genomic_DNA"/>
</dbReference>
<proteinExistence type="predicted"/>
<evidence type="ECO:0000313" key="2">
    <source>
        <dbReference type="EMBL" id="MDO6965511.1"/>
    </source>
</evidence>
<organism evidence="2 3">
    <name type="scientific">Rhizobium alvei</name>
    <dbReference type="NCBI Taxonomy" id="1132659"/>
    <lineage>
        <taxon>Bacteria</taxon>
        <taxon>Pseudomonadati</taxon>
        <taxon>Pseudomonadota</taxon>
        <taxon>Alphaproteobacteria</taxon>
        <taxon>Hyphomicrobiales</taxon>
        <taxon>Rhizobiaceae</taxon>
        <taxon>Rhizobium/Agrobacterium group</taxon>
        <taxon>Rhizobium</taxon>
    </lineage>
</organism>
<reference evidence="2" key="1">
    <citation type="journal article" date="2015" name="Int. J. Syst. Evol. Microbiol.">
        <title>Rhizobium alvei sp. nov., isolated from a freshwater river.</title>
        <authorList>
            <person name="Sheu S.Y."/>
            <person name="Huang H.W."/>
            <person name="Young C.C."/>
            <person name="Chen W.M."/>
        </authorList>
    </citation>
    <scope>NUCLEOTIDE SEQUENCE</scope>
    <source>
        <strain evidence="2">TNR-22</strain>
    </source>
</reference>
<evidence type="ECO:0000256" key="1">
    <source>
        <dbReference type="SAM" id="MobiDB-lite"/>
    </source>
</evidence>
<feature type="region of interest" description="Disordered" evidence="1">
    <location>
        <begin position="1"/>
        <end position="27"/>
    </location>
</feature>
<gene>
    <name evidence="2" type="ORF">Q4481_16210</name>
</gene>
<dbReference type="Proteomes" id="UP001174932">
    <property type="component" value="Unassembled WGS sequence"/>
</dbReference>
<accession>A0ABT8YPQ7</accession>
<sequence>MADRFQTTSPSLSGPATHAFAISPNDTTPVSETTRALYIGVGGNLSVTMASGGNTTFTAIASGTLLPIRVTKILATGTTATDIVGLV</sequence>
<feature type="compositionally biased region" description="Polar residues" evidence="1">
    <location>
        <begin position="1"/>
        <end position="14"/>
    </location>
</feature>